<evidence type="ECO:0008006" key="3">
    <source>
        <dbReference type="Google" id="ProtNLM"/>
    </source>
</evidence>
<dbReference type="GO" id="GO:0036297">
    <property type="term" value="P:interstrand cross-link repair"/>
    <property type="evidence" value="ECO:0007669"/>
    <property type="project" value="InterPro"/>
</dbReference>
<dbReference type="Ensembl" id="ENSSFAT00005004656.1">
    <property type="protein sequence ID" value="ENSSFAP00005004369.1"/>
    <property type="gene ID" value="ENSSFAG00005002906.1"/>
</dbReference>
<dbReference type="InterPro" id="IPR029251">
    <property type="entry name" value="Faap100"/>
</dbReference>
<dbReference type="Pfam" id="PF15146">
    <property type="entry name" value="FANCAA"/>
    <property type="match status" value="2"/>
</dbReference>
<accession>A0A672G066</accession>
<dbReference type="AlphaFoldDB" id="A0A672G066"/>
<evidence type="ECO:0000313" key="2">
    <source>
        <dbReference type="Proteomes" id="UP000472267"/>
    </source>
</evidence>
<organism evidence="1 2">
    <name type="scientific">Salarias fasciatus</name>
    <name type="common">Jewelled blenny</name>
    <name type="synonym">Blennius fasciatus</name>
    <dbReference type="NCBI Taxonomy" id="181472"/>
    <lineage>
        <taxon>Eukaryota</taxon>
        <taxon>Metazoa</taxon>
        <taxon>Chordata</taxon>
        <taxon>Craniata</taxon>
        <taxon>Vertebrata</taxon>
        <taxon>Euteleostomi</taxon>
        <taxon>Actinopterygii</taxon>
        <taxon>Neopterygii</taxon>
        <taxon>Teleostei</taxon>
        <taxon>Neoteleostei</taxon>
        <taxon>Acanthomorphata</taxon>
        <taxon>Ovalentaria</taxon>
        <taxon>Blenniimorphae</taxon>
        <taxon>Blenniiformes</taxon>
        <taxon>Blennioidei</taxon>
        <taxon>Blenniidae</taxon>
        <taxon>Salariinae</taxon>
        <taxon>Salarias</taxon>
    </lineage>
</organism>
<dbReference type="PANTHER" id="PTHR14890">
    <property type="entry name" value="FANCONI ANEMIA CORE COMPLEX-ASSOCIATED PROTEIN 100"/>
    <property type="match status" value="1"/>
</dbReference>
<protein>
    <recommendedName>
        <fullName evidence="3">FA core complex associated protein 100</fullName>
    </recommendedName>
</protein>
<reference evidence="1" key="2">
    <citation type="submission" date="2025-08" db="UniProtKB">
        <authorList>
            <consortium name="Ensembl"/>
        </authorList>
    </citation>
    <scope>IDENTIFICATION</scope>
</reference>
<keyword evidence="2" id="KW-1185">Reference proteome</keyword>
<dbReference type="GO" id="GO:0043240">
    <property type="term" value="C:Fanconi anaemia nuclear complex"/>
    <property type="evidence" value="ECO:0007669"/>
    <property type="project" value="InterPro"/>
</dbReference>
<sequence length="575" mass="59528">PGPAELGVSPERLVVEAGGASSLLLVGSVLLTLSQRDESWLLTVHQTQTPTVLICLHCGDASPPSSSSDSSLPGGHFRLEPLMFRLLFGVEAALAGSPVVLCGLPDGRLAFAPLRLPGSRLRVLHSLEQPVAVVAAPGPGLARCLVALGERGGLVLIGADRGGGLGFTEARVAAPAPVACGCVDERRLYYSTGSDLLALDLPEGSSGGDGGEEAAALPSPTSLNVCRVAALSEPARHTAGGVELLALSERGRLLRIRLPERRAESGVATPPSSQAGRRLRDLLSAIGDVCERWSQQTNAVLRRLNQVISVSLLLAAEPPAPRQRPVRCVGGASWSSLLQRRVLTLRCVLHNASPYVLEAGWTLSLAVLPLCAPAPAGGGSPSRSFSFPLRRLSSGDKLEVSVPLAEDGDACFPLSVSCSLVFSLSGLLGGEEAGRPAGCVSLPLDTLTVDWLHGLRVGGPRAGAVGGDLSGFLRSHGGRRNESGSTQTYCACVRVSAALLSHGRSSDVFLRLTAWYLSRPVLQVAAGEESPAAVRVQAESPSVAAVCGLHHALLSRIQVGAEEPAGLHVVTPPSL</sequence>
<evidence type="ECO:0000313" key="1">
    <source>
        <dbReference type="Ensembl" id="ENSSFAP00005004369.1"/>
    </source>
</evidence>
<dbReference type="OMA" id="MLNSPMI"/>
<dbReference type="PANTHER" id="PTHR14890:SF1">
    <property type="entry name" value="FANCONI ANEMIA CORE COMPLEX-ASSOCIATED PROTEIN 100"/>
    <property type="match status" value="1"/>
</dbReference>
<reference evidence="1" key="3">
    <citation type="submission" date="2025-09" db="UniProtKB">
        <authorList>
            <consortium name="Ensembl"/>
        </authorList>
    </citation>
    <scope>IDENTIFICATION</scope>
</reference>
<dbReference type="FunCoup" id="A0A672G066">
    <property type="interactions" value="1171"/>
</dbReference>
<dbReference type="Proteomes" id="UP000472267">
    <property type="component" value="Chromosome 8"/>
</dbReference>
<dbReference type="InParanoid" id="A0A672G066"/>
<reference evidence="1" key="1">
    <citation type="submission" date="2019-06" db="EMBL/GenBank/DDBJ databases">
        <authorList>
            <consortium name="Wellcome Sanger Institute Data Sharing"/>
        </authorList>
    </citation>
    <scope>NUCLEOTIDE SEQUENCE [LARGE SCALE GENOMIC DNA]</scope>
</reference>
<proteinExistence type="predicted"/>
<dbReference type="GO" id="GO:0005654">
    <property type="term" value="C:nucleoplasm"/>
    <property type="evidence" value="ECO:0007669"/>
    <property type="project" value="TreeGrafter"/>
</dbReference>
<name>A0A672G066_SALFA</name>